<evidence type="ECO:0000313" key="3">
    <source>
        <dbReference type="EMBL" id="KAK8971189.1"/>
    </source>
</evidence>
<feature type="transmembrane region" description="Helical" evidence="2">
    <location>
        <begin position="131"/>
        <end position="152"/>
    </location>
</feature>
<proteinExistence type="predicted"/>
<evidence type="ECO:0000313" key="4">
    <source>
        <dbReference type="Proteomes" id="UP001412067"/>
    </source>
</evidence>
<reference evidence="3 4" key="1">
    <citation type="journal article" date="2022" name="Nat. Plants">
        <title>Genomes of leafy and leafless Platanthera orchids illuminate the evolution of mycoheterotrophy.</title>
        <authorList>
            <person name="Li M.H."/>
            <person name="Liu K.W."/>
            <person name="Li Z."/>
            <person name="Lu H.C."/>
            <person name="Ye Q.L."/>
            <person name="Zhang D."/>
            <person name="Wang J.Y."/>
            <person name="Li Y.F."/>
            <person name="Zhong Z.M."/>
            <person name="Liu X."/>
            <person name="Yu X."/>
            <person name="Liu D.K."/>
            <person name="Tu X.D."/>
            <person name="Liu B."/>
            <person name="Hao Y."/>
            <person name="Liao X.Y."/>
            <person name="Jiang Y.T."/>
            <person name="Sun W.H."/>
            <person name="Chen J."/>
            <person name="Chen Y.Q."/>
            <person name="Ai Y."/>
            <person name="Zhai J.W."/>
            <person name="Wu S.S."/>
            <person name="Zhou Z."/>
            <person name="Hsiao Y.Y."/>
            <person name="Wu W.L."/>
            <person name="Chen Y.Y."/>
            <person name="Lin Y.F."/>
            <person name="Hsu J.L."/>
            <person name="Li C.Y."/>
            <person name="Wang Z.W."/>
            <person name="Zhao X."/>
            <person name="Zhong W.Y."/>
            <person name="Ma X.K."/>
            <person name="Ma L."/>
            <person name="Huang J."/>
            <person name="Chen G.Z."/>
            <person name="Huang M.Z."/>
            <person name="Huang L."/>
            <person name="Peng D.H."/>
            <person name="Luo Y.B."/>
            <person name="Zou S.Q."/>
            <person name="Chen S.P."/>
            <person name="Lan S."/>
            <person name="Tsai W.C."/>
            <person name="Van de Peer Y."/>
            <person name="Liu Z.J."/>
        </authorList>
    </citation>
    <scope>NUCLEOTIDE SEQUENCE [LARGE SCALE GENOMIC DNA]</scope>
    <source>
        <strain evidence="3">Lor288</strain>
    </source>
</reference>
<sequence>MSLTCAASSSSSRSSSCNQRNGQFSPLISHKSRLRRPILLNLSVFPSFVHPSRRPLSKLIISRNSIPPRIGVLLSGVGRVQRNEVQVELSFDEFLSAAEIICIVPPFIFSIGCLLGLVIPGASRLFQFSLGNKFCVGQFFFLIFAVVVGGLIRRRQWRSTCRGDDGVASVDLVARIEKVEQDMRSSSTIVQVLSRQLEKLSIRLRVTRKALKDPIAETATLAKKNSEATRVLAMQEDILEKELVEIQKVLLAMQPASSALLPSLDDSPLMPTSPIRSVLVHASPPLSPAPFMPGSPTNFFLV</sequence>
<accession>A0ABR2N4X1</accession>
<comment type="caution">
    <text evidence="3">The sequence shown here is derived from an EMBL/GenBank/DDBJ whole genome shotgun (WGS) entry which is preliminary data.</text>
</comment>
<keyword evidence="4" id="KW-1185">Reference proteome</keyword>
<protein>
    <submittedName>
        <fullName evidence="3">Uncharacterized protein</fullName>
    </submittedName>
</protein>
<keyword evidence="2" id="KW-0812">Transmembrane</keyword>
<dbReference type="PANTHER" id="PTHR36408:SF1">
    <property type="entry name" value="TRANSMEMBRANE PROTEIN"/>
    <property type="match status" value="1"/>
</dbReference>
<name>A0ABR2N4X1_9ASPA</name>
<keyword evidence="2" id="KW-0472">Membrane</keyword>
<evidence type="ECO:0000256" key="1">
    <source>
        <dbReference type="SAM" id="MobiDB-lite"/>
    </source>
</evidence>
<gene>
    <name evidence="3" type="ORF">KSP40_PGU012938</name>
</gene>
<dbReference type="PANTHER" id="PTHR36408">
    <property type="entry name" value="TRANSMEMBRANE PROTEIN"/>
    <property type="match status" value="1"/>
</dbReference>
<feature type="transmembrane region" description="Helical" evidence="2">
    <location>
        <begin position="100"/>
        <end position="119"/>
    </location>
</feature>
<evidence type="ECO:0000256" key="2">
    <source>
        <dbReference type="SAM" id="Phobius"/>
    </source>
</evidence>
<dbReference type="EMBL" id="JBBWWR010000001">
    <property type="protein sequence ID" value="KAK8971189.1"/>
    <property type="molecule type" value="Genomic_DNA"/>
</dbReference>
<feature type="region of interest" description="Disordered" evidence="1">
    <location>
        <begin position="1"/>
        <end position="21"/>
    </location>
</feature>
<organism evidence="3 4">
    <name type="scientific">Platanthera guangdongensis</name>
    <dbReference type="NCBI Taxonomy" id="2320717"/>
    <lineage>
        <taxon>Eukaryota</taxon>
        <taxon>Viridiplantae</taxon>
        <taxon>Streptophyta</taxon>
        <taxon>Embryophyta</taxon>
        <taxon>Tracheophyta</taxon>
        <taxon>Spermatophyta</taxon>
        <taxon>Magnoliopsida</taxon>
        <taxon>Liliopsida</taxon>
        <taxon>Asparagales</taxon>
        <taxon>Orchidaceae</taxon>
        <taxon>Orchidoideae</taxon>
        <taxon>Orchideae</taxon>
        <taxon>Orchidinae</taxon>
        <taxon>Platanthera</taxon>
    </lineage>
</organism>
<keyword evidence="2" id="KW-1133">Transmembrane helix</keyword>
<dbReference type="Proteomes" id="UP001412067">
    <property type="component" value="Unassembled WGS sequence"/>
</dbReference>